<gene>
    <name evidence="9" type="ORF">FEM55_08455</name>
</gene>
<dbReference type="Gene3D" id="2.60.40.1120">
    <property type="entry name" value="Carboxypeptidase-like, regulatory domain"/>
    <property type="match status" value="1"/>
</dbReference>
<keyword evidence="3" id="KW-1134">Transmembrane beta strand</keyword>
<evidence type="ECO:0000256" key="7">
    <source>
        <dbReference type="ARBA" id="ARBA00023237"/>
    </source>
</evidence>
<dbReference type="Gene3D" id="2.40.170.20">
    <property type="entry name" value="TonB-dependent receptor, beta-barrel domain"/>
    <property type="match status" value="1"/>
</dbReference>
<dbReference type="Gene3D" id="2.170.130.10">
    <property type="entry name" value="TonB-dependent receptor, plug domain"/>
    <property type="match status" value="1"/>
</dbReference>
<protein>
    <submittedName>
        <fullName evidence="9">TonB-dependent receptor</fullName>
    </submittedName>
</protein>
<keyword evidence="9" id="KW-0675">Receptor</keyword>
<dbReference type="InterPro" id="IPR039426">
    <property type="entry name" value="TonB-dep_rcpt-like"/>
</dbReference>
<dbReference type="SUPFAM" id="SSF49464">
    <property type="entry name" value="Carboxypeptidase regulatory domain-like"/>
    <property type="match status" value="1"/>
</dbReference>
<comment type="subcellular location">
    <subcellularLocation>
        <location evidence="1">Cell outer membrane</location>
        <topology evidence="1">Multi-pass membrane protein</topology>
    </subcellularLocation>
</comment>
<keyword evidence="10" id="KW-1185">Reference proteome</keyword>
<dbReference type="PANTHER" id="PTHR30069:SF29">
    <property type="entry name" value="HEMOGLOBIN AND HEMOGLOBIN-HAPTOGLOBIN-BINDING PROTEIN 1-RELATED"/>
    <property type="match status" value="1"/>
</dbReference>
<evidence type="ECO:0000256" key="4">
    <source>
        <dbReference type="ARBA" id="ARBA00022692"/>
    </source>
</evidence>
<dbReference type="PANTHER" id="PTHR30069">
    <property type="entry name" value="TONB-DEPENDENT OUTER MEMBRANE RECEPTOR"/>
    <property type="match status" value="1"/>
</dbReference>
<dbReference type="Proteomes" id="UP000309788">
    <property type="component" value="Unassembled WGS sequence"/>
</dbReference>
<proteinExistence type="predicted"/>
<keyword evidence="7" id="KW-0998">Cell outer membrane</keyword>
<dbReference type="SUPFAM" id="SSF56935">
    <property type="entry name" value="Porins"/>
    <property type="match status" value="1"/>
</dbReference>
<dbReference type="EMBL" id="VCEI01000021">
    <property type="protein sequence ID" value="TLU94273.1"/>
    <property type="molecule type" value="Genomic_DNA"/>
</dbReference>
<evidence type="ECO:0000256" key="1">
    <source>
        <dbReference type="ARBA" id="ARBA00004571"/>
    </source>
</evidence>
<dbReference type="GO" id="GO:0009279">
    <property type="term" value="C:cell outer membrane"/>
    <property type="evidence" value="ECO:0007669"/>
    <property type="project" value="UniProtKB-SubCell"/>
</dbReference>
<dbReference type="GO" id="GO:0044718">
    <property type="term" value="P:siderophore transmembrane transport"/>
    <property type="evidence" value="ECO:0007669"/>
    <property type="project" value="TreeGrafter"/>
</dbReference>
<keyword evidence="4" id="KW-0812">Transmembrane</keyword>
<evidence type="ECO:0000313" key="9">
    <source>
        <dbReference type="EMBL" id="TLU94273.1"/>
    </source>
</evidence>
<evidence type="ECO:0000313" key="10">
    <source>
        <dbReference type="Proteomes" id="UP000309788"/>
    </source>
</evidence>
<dbReference type="OrthoDB" id="1111684at2"/>
<comment type="caution">
    <text evidence="9">The sequence shown here is derived from an EMBL/GenBank/DDBJ whole genome shotgun (WGS) entry which is preliminary data.</text>
</comment>
<name>A0A5R9KDV4_9BACT</name>
<evidence type="ECO:0000256" key="2">
    <source>
        <dbReference type="ARBA" id="ARBA00022448"/>
    </source>
</evidence>
<organism evidence="9 10">
    <name type="scientific">Dyadobacter sediminis</name>
    <dbReference type="NCBI Taxonomy" id="1493691"/>
    <lineage>
        <taxon>Bacteria</taxon>
        <taxon>Pseudomonadati</taxon>
        <taxon>Bacteroidota</taxon>
        <taxon>Cytophagia</taxon>
        <taxon>Cytophagales</taxon>
        <taxon>Spirosomataceae</taxon>
        <taxon>Dyadobacter</taxon>
    </lineage>
</organism>
<dbReference type="Pfam" id="PF07715">
    <property type="entry name" value="Plug"/>
    <property type="match status" value="1"/>
</dbReference>
<dbReference type="InterPro" id="IPR012910">
    <property type="entry name" value="Plug_dom"/>
</dbReference>
<dbReference type="RefSeq" id="WP_138280901.1">
    <property type="nucleotide sequence ID" value="NZ_BMGE01000002.1"/>
</dbReference>
<dbReference type="GO" id="GO:0015344">
    <property type="term" value="F:siderophore uptake transmembrane transporter activity"/>
    <property type="evidence" value="ECO:0007669"/>
    <property type="project" value="TreeGrafter"/>
</dbReference>
<dbReference type="Pfam" id="PF13715">
    <property type="entry name" value="CarbopepD_reg_2"/>
    <property type="match status" value="1"/>
</dbReference>
<evidence type="ECO:0000259" key="8">
    <source>
        <dbReference type="Pfam" id="PF07715"/>
    </source>
</evidence>
<feature type="domain" description="TonB-dependent receptor plug" evidence="8">
    <location>
        <begin position="122"/>
        <end position="219"/>
    </location>
</feature>
<dbReference type="AlphaFoldDB" id="A0A5R9KDV4"/>
<evidence type="ECO:0000256" key="5">
    <source>
        <dbReference type="ARBA" id="ARBA00022729"/>
    </source>
</evidence>
<keyword evidence="6" id="KW-0472">Membrane</keyword>
<keyword evidence="5" id="KW-0732">Signal</keyword>
<keyword evidence="2" id="KW-0813">Transport</keyword>
<dbReference type="InterPro" id="IPR037066">
    <property type="entry name" value="Plug_dom_sf"/>
</dbReference>
<evidence type="ECO:0000256" key="3">
    <source>
        <dbReference type="ARBA" id="ARBA00022452"/>
    </source>
</evidence>
<reference evidence="9 10" key="1">
    <citation type="submission" date="2019-05" db="EMBL/GenBank/DDBJ databases">
        <authorList>
            <person name="Qu J.-H."/>
        </authorList>
    </citation>
    <scope>NUCLEOTIDE SEQUENCE [LARGE SCALE GENOMIC DNA]</scope>
    <source>
        <strain evidence="9 10">Z12</strain>
    </source>
</reference>
<evidence type="ECO:0000256" key="6">
    <source>
        <dbReference type="ARBA" id="ARBA00023136"/>
    </source>
</evidence>
<dbReference type="InterPro" id="IPR008969">
    <property type="entry name" value="CarboxyPept-like_regulatory"/>
</dbReference>
<accession>A0A5R9KDV4</accession>
<dbReference type="InterPro" id="IPR036942">
    <property type="entry name" value="Beta-barrel_TonB_sf"/>
</dbReference>
<sequence length="806" mass="91263">MRYTHTILLLFFSYCVFAQERITISGFVKEKGSQEQLPGANVYIPGTSINAVTNNYGFYSLTVPVSDSVTISYSLVGYEKVVRTVHAQQNMELNVFLPSVHQLEEVVVSARKQEDYVSRSAQMSVLEIPIQQIKKMPALFGEKDVLKGLQLMPGVQKGTEGQTGLYVRGGGPDQNLIILDDAVVYNANHLFGFFSVFNSDAIKNVELTKGGFPARYGGRLSSVVEMNMKEGSKDKLHGEGGIGLIASRLTLEGPLSKGKSSFLISGRRTYLDILAAPVIQFSQKNSQEKFRPGYYFYDLNAKINYDFGAKDKLYLSGYLGQDKFYIKEKRSNFEANTGIDWGNATATMRWNHILNRKLFVNTSFIFTNFNFATTSYFKEVTGENRSESESSLRYNSNIRDLSLKTDFDFYPSAAHAIRFGAQATLHKSTPSAVAMSGSYSDKPIDPNEKPVQSMEAGIYAEDTWQPFDALKMNAGFRLSYFKARNKSYVQPEPRFSAALRLDPDFSAKVSYARMNQYVHLLSNTGLGLPTDLWVTSTDRIAPQQSSQYAFGFAKDLEQPALTFTLEGFYKNMDHILSYKEGATFLGIAGEGENANDVNWEDNVTSGKGWSYGSEFLVQKKTGRLSGWIGYTLSWIYWKFPELNNGNTFHPRYDRRHDLSIVGIYELSKRITMSATWVYGTGNALTLPTSIYSAIDSRIDHRFFGHYNPDENSINSHTSGSEATEYASKNNFRAQPFHRLDLAIQFHKKKKRHERTWEFSVYNAYNRKNPFYYDISHKLIADGKIQSNLKKYSLFPVIPSFSYNFKF</sequence>